<dbReference type="EnsemblMetazoa" id="GAUT028397-RA">
    <property type="protein sequence ID" value="GAUT028397-PA"/>
    <property type="gene ID" value="GAUT028397"/>
</dbReference>
<proteinExistence type="predicted"/>
<organism evidence="1 2">
    <name type="scientific">Glossina austeni</name>
    <name type="common">Savannah tsetse fly</name>
    <dbReference type="NCBI Taxonomy" id="7395"/>
    <lineage>
        <taxon>Eukaryota</taxon>
        <taxon>Metazoa</taxon>
        <taxon>Ecdysozoa</taxon>
        <taxon>Arthropoda</taxon>
        <taxon>Hexapoda</taxon>
        <taxon>Insecta</taxon>
        <taxon>Pterygota</taxon>
        <taxon>Neoptera</taxon>
        <taxon>Endopterygota</taxon>
        <taxon>Diptera</taxon>
        <taxon>Brachycera</taxon>
        <taxon>Muscomorpha</taxon>
        <taxon>Hippoboscoidea</taxon>
        <taxon>Glossinidae</taxon>
        <taxon>Glossina</taxon>
    </lineage>
</organism>
<accession>A0A1A9V7I1</accession>
<keyword evidence="2" id="KW-1185">Reference proteome</keyword>
<dbReference type="AlphaFoldDB" id="A0A1A9V7I1"/>
<sequence length="122" mass="13678">MLVCCSSALRVWITSDARKHLTQQTYNGPNAKDFASRLELPHSTLTIISLMATSWINSRIPIFNFRFCWGVRLAMSGASTVQVSSDKGGDDAMKDAKDAMLAWLAKWFGNRWATKAYYSYGT</sequence>
<dbReference type="VEuPathDB" id="VectorBase:GAUT028397"/>
<evidence type="ECO:0000313" key="2">
    <source>
        <dbReference type="Proteomes" id="UP000078200"/>
    </source>
</evidence>
<protein>
    <submittedName>
        <fullName evidence="1">Uncharacterized protein</fullName>
    </submittedName>
</protein>
<dbReference type="Proteomes" id="UP000078200">
    <property type="component" value="Unassembled WGS sequence"/>
</dbReference>
<name>A0A1A9V7I1_GLOAU</name>
<reference evidence="1" key="1">
    <citation type="submission" date="2020-05" db="UniProtKB">
        <authorList>
            <consortium name="EnsemblMetazoa"/>
        </authorList>
    </citation>
    <scope>IDENTIFICATION</scope>
    <source>
        <strain evidence="1">TTRI</strain>
    </source>
</reference>
<evidence type="ECO:0000313" key="1">
    <source>
        <dbReference type="EnsemblMetazoa" id="GAUT028397-PA"/>
    </source>
</evidence>